<organism evidence="1 2">
    <name type="scientific">Stylosanthes scabra</name>
    <dbReference type="NCBI Taxonomy" id="79078"/>
    <lineage>
        <taxon>Eukaryota</taxon>
        <taxon>Viridiplantae</taxon>
        <taxon>Streptophyta</taxon>
        <taxon>Embryophyta</taxon>
        <taxon>Tracheophyta</taxon>
        <taxon>Spermatophyta</taxon>
        <taxon>Magnoliopsida</taxon>
        <taxon>eudicotyledons</taxon>
        <taxon>Gunneridae</taxon>
        <taxon>Pentapetalae</taxon>
        <taxon>rosids</taxon>
        <taxon>fabids</taxon>
        <taxon>Fabales</taxon>
        <taxon>Fabaceae</taxon>
        <taxon>Papilionoideae</taxon>
        <taxon>50 kb inversion clade</taxon>
        <taxon>dalbergioids sensu lato</taxon>
        <taxon>Dalbergieae</taxon>
        <taxon>Pterocarpus clade</taxon>
        <taxon>Stylosanthes</taxon>
    </lineage>
</organism>
<evidence type="ECO:0000313" key="1">
    <source>
        <dbReference type="EMBL" id="MED6162711.1"/>
    </source>
</evidence>
<dbReference type="Proteomes" id="UP001341840">
    <property type="component" value="Unassembled WGS sequence"/>
</dbReference>
<accession>A0ABU6UNL9</accession>
<comment type="caution">
    <text evidence="1">The sequence shown here is derived from an EMBL/GenBank/DDBJ whole genome shotgun (WGS) entry which is preliminary data.</text>
</comment>
<dbReference type="EMBL" id="JASCZI010121710">
    <property type="protein sequence ID" value="MED6162711.1"/>
    <property type="molecule type" value="Genomic_DNA"/>
</dbReference>
<sequence>MIGAGKNGPPGKYERWLSSASFGSVWRSFRTKNPWVGDSHSVYSSDFSGTGSSLESWQSIRGTLIILAFSEGQVFRCVIWRTSSDSDYELPTPRHCSWRLGVGGHPPRWALGTRRLCVDELLAQMVVDELGDARGISHAGRWSQMPRRWALMMAPLRLGSRDA</sequence>
<name>A0ABU6UNL9_9FABA</name>
<protein>
    <submittedName>
        <fullName evidence="1">Uncharacterized protein</fullName>
    </submittedName>
</protein>
<keyword evidence="2" id="KW-1185">Reference proteome</keyword>
<evidence type="ECO:0000313" key="2">
    <source>
        <dbReference type="Proteomes" id="UP001341840"/>
    </source>
</evidence>
<proteinExistence type="predicted"/>
<reference evidence="1 2" key="1">
    <citation type="journal article" date="2023" name="Plants (Basel)">
        <title>Bridging the Gap: Combining Genomics and Transcriptomics Approaches to Understand Stylosanthes scabra, an Orphan Legume from the Brazilian Caatinga.</title>
        <authorList>
            <person name="Ferreira-Neto J.R.C."/>
            <person name="da Silva M.D."/>
            <person name="Binneck E."/>
            <person name="de Melo N.F."/>
            <person name="da Silva R.H."/>
            <person name="de Melo A.L.T.M."/>
            <person name="Pandolfi V."/>
            <person name="Bustamante F.O."/>
            <person name="Brasileiro-Vidal A.C."/>
            <person name="Benko-Iseppon A.M."/>
        </authorList>
    </citation>
    <scope>NUCLEOTIDE SEQUENCE [LARGE SCALE GENOMIC DNA]</scope>
    <source>
        <tissue evidence="1">Leaves</tissue>
    </source>
</reference>
<gene>
    <name evidence="1" type="ORF">PIB30_073149</name>
</gene>